<feature type="domain" description="DUF202" evidence="6">
    <location>
        <begin position="60"/>
        <end position="130"/>
    </location>
</feature>
<evidence type="ECO:0000259" key="6">
    <source>
        <dbReference type="Pfam" id="PF02656"/>
    </source>
</evidence>
<gene>
    <name evidence="7" type="ORF">BLGHR1_15609</name>
</gene>
<feature type="transmembrane region" description="Helical" evidence="5">
    <location>
        <begin position="104"/>
        <end position="127"/>
    </location>
</feature>
<comment type="subcellular location">
    <subcellularLocation>
        <location evidence="1">Endomembrane system</location>
        <topology evidence="1">Multi-pass membrane protein</topology>
    </subcellularLocation>
</comment>
<dbReference type="Proteomes" id="UP000275772">
    <property type="component" value="Unassembled WGS sequence"/>
</dbReference>
<evidence type="ECO:0000313" key="8">
    <source>
        <dbReference type="Proteomes" id="UP000275772"/>
    </source>
</evidence>
<organism evidence="7 8">
    <name type="scientific">Blumeria hordei</name>
    <name type="common">Barley powdery mildew</name>
    <name type="synonym">Blumeria graminis f. sp. hordei</name>
    <dbReference type="NCBI Taxonomy" id="2867405"/>
    <lineage>
        <taxon>Eukaryota</taxon>
        <taxon>Fungi</taxon>
        <taxon>Dikarya</taxon>
        <taxon>Ascomycota</taxon>
        <taxon>Pezizomycotina</taxon>
        <taxon>Leotiomycetes</taxon>
        <taxon>Erysiphales</taxon>
        <taxon>Erysiphaceae</taxon>
        <taxon>Blumeria</taxon>
    </lineage>
</organism>
<feature type="transmembrane region" description="Helical" evidence="5">
    <location>
        <begin position="75"/>
        <end position="92"/>
    </location>
</feature>
<dbReference type="AlphaFoldDB" id="A0A383UZK7"/>
<dbReference type="PANTHER" id="PTHR34187:SF3">
    <property type="entry name" value="DUF DOMAIN PROTEIN (AFU_ORTHOLOGUE AFUA_6G11150)"/>
    <property type="match status" value="1"/>
</dbReference>
<name>A0A383UZK7_BLUHO</name>
<keyword evidence="3 5" id="KW-1133">Transmembrane helix</keyword>
<keyword evidence="2 5" id="KW-0812">Transmembrane</keyword>
<dbReference type="PANTHER" id="PTHR34187">
    <property type="entry name" value="FGR18P"/>
    <property type="match status" value="1"/>
</dbReference>
<dbReference type="VEuPathDB" id="FungiDB:BLGHR1_15609"/>
<reference evidence="7 8" key="1">
    <citation type="submission" date="2017-11" db="EMBL/GenBank/DDBJ databases">
        <authorList>
            <person name="Kracher B."/>
        </authorList>
    </citation>
    <scope>NUCLEOTIDE SEQUENCE [LARGE SCALE GENOMIC DNA]</scope>
    <source>
        <strain evidence="7 8">RACE1</strain>
    </source>
</reference>
<dbReference type="InterPro" id="IPR003807">
    <property type="entry name" value="DUF202"/>
</dbReference>
<evidence type="ECO:0000256" key="5">
    <source>
        <dbReference type="SAM" id="Phobius"/>
    </source>
</evidence>
<dbReference type="EMBL" id="UNSH01000067">
    <property type="protein sequence ID" value="SZF04810.1"/>
    <property type="molecule type" value="Genomic_DNA"/>
</dbReference>
<dbReference type="Pfam" id="PF02656">
    <property type="entry name" value="DUF202"/>
    <property type="match status" value="1"/>
</dbReference>
<feature type="transmembrane region" description="Helical" evidence="5">
    <location>
        <begin position="147"/>
        <end position="166"/>
    </location>
</feature>
<sequence length="170" mass="18817">MEESLETGLKDYRPLGLRLRPYPVDVPKRRTNQSLDSKSAFCLPPLLSALILNNSNSDARDHCANERTFLSYLRLSTYMALIACAIVISFHFKDQPSKLELRVAKPLGLVFWSLSVACLGVGAGTYINTVEKYSRQVAIVQNGWKTLTILTAIAASICGSCIFFLINNGE</sequence>
<proteinExistence type="predicted"/>
<keyword evidence="4 5" id="KW-0472">Membrane</keyword>
<protein>
    <recommendedName>
        <fullName evidence="6">DUF202 domain-containing protein</fullName>
    </recommendedName>
</protein>
<dbReference type="InterPro" id="IPR052053">
    <property type="entry name" value="IM_YidH-like"/>
</dbReference>
<accession>A0A383UZK7</accession>
<evidence type="ECO:0000256" key="1">
    <source>
        <dbReference type="ARBA" id="ARBA00004127"/>
    </source>
</evidence>
<evidence type="ECO:0000256" key="2">
    <source>
        <dbReference type="ARBA" id="ARBA00022692"/>
    </source>
</evidence>
<evidence type="ECO:0000313" key="7">
    <source>
        <dbReference type="EMBL" id="SZF04810.1"/>
    </source>
</evidence>
<dbReference type="GO" id="GO:0012505">
    <property type="term" value="C:endomembrane system"/>
    <property type="evidence" value="ECO:0007669"/>
    <property type="project" value="UniProtKB-SubCell"/>
</dbReference>
<evidence type="ECO:0000256" key="4">
    <source>
        <dbReference type="ARBA" id="ARBA00023136"/>
    </source>
</evidence>
<evidence type="ECO:0000256" key="3">
    <source>
        <dbReference type="ARBA" id="ARBA00022989"/>
    </source>
</evidence>